<dbReference type="KEGG" id="bmed:GYM46_07020"/>
<dbReference type="Proteomes" id="UP000501325">
    <property type="component" value="Chromosome"/>
</dbReference>
<proteinExistence type="predicted"/>
<accession>A0A6G7EGG0</accession>
<dbReference type="AlphaFoldDB" id="A0A6G7EGG0"/>
<evidence type="ECO:0000313" key="1">
    <source>
        <dbReference type="EMBL" id="QIH72721.1"/>
    </source>
</evidence>
<evidence type="ECO:0000313" key="2">
    <source>
        <dbReference type="EMBL" id="VDC49076.1"/>
    </source>
</evidence>
<evidence type="ECO:0000313" key="4">
    <source>
        <dbReference type="Proteomes" id="UP000501325"/>
    </source>
</evidence>
<dbReference type="RefSeq" id="WP_008264072.1">
    <property type="nucleotide sequence ID" value="NZ_CP048751.1"/>
</dbReference>
<keyword evidence="3" id="KW-1185">Reference proteome</keyword>
<reference evidence="2 3" key="1">
    <citation type="submission" date="2018-11" db="EMBL/GenBank/DDBJ databases">
        <authorList>
            <person name="Peiro R."/>
            <person name="Begona"/>
            <person name="Cbmso G."/>
            <person name="Lopez M."/>
            <person name="Gonzalez S."/>
            <person name="Sacristan E."/>
            <person name="Castillo E."/>
        </authorList>
    </citation>
    <scope>NUCLEOTIDE SEQUENCE [LARGE SCALE GENOMIC DNA]</scope>
    <source>
        <strain evidence="2">Brev_genome</strain>
    </source>
</reference>
<dbReference type="EMBL" id="UXHF01000143">
    <property type="protein sequence ID" value="VDC49076.1"/>
    <property type="molecule type" value="Genomic_DNA"/>
</dbReference>
<reference evidence="1 4" key="2">
    <citation type="submission" date="2020-01" db="EMBL/GenBank/DDBJ databases">
        <authorList>
            <person name="Wang S."/>
        </authorList>
    </citation>
    <scope>NUCLEOTIDE SEQUENCE [LARGE SCALE GENOMIC DNA]</scope>
    <source>
        <strain evidence="1 4">D151-2-6</strain>
    </source>
</reference>
<gene>
    <name evidence="2" type="ORF">BREV_BREV_03455</name>
    <name evidence="1" type="ORF">GYM46_07020</name>
</gene>
<name>A0A6G7EGG0_9CAUL</name>
<dbReference type="Proteomes" id="UP000289220">
    <property type="component" value="Unassembled WGS sequence"/>
</dbReference>
<dbReference type="EMBL" id="CP048751">
    <property type="protein sequence ID" value="QIH72721.1"/>
    <property type="molecule type" value="Genomic_DNA"/>
</dbReference>
<sequence length="284" mass="33285">MSKLKLDLIKNSISYFREAVAYAQRDELDETRWKFAIINVVQAMELAFKEKLRRIHPALIYSSVDERTDTVSLKKALNRLVDPGIGGLVIAEKDPRKIETAVKLRNELTHFECEHEHEHMEAKFADIFSFMIFFYREHLGLETEEFIDYDEHQRIIGLVKARAELRTRARSYIKAENFIDVWICPSCDESTFVAQNGECCFCHHKEAVIECASCGQETLESNVIDTSNYLDWDYDEGRMVLMEDYGMEMTACQGCIETFKSKVEDMRQAQYYEYMEREAMSYSR</sequence>
<organism evidence="2 3">
    <name type="scientific">Brevundimonas mediterranea</name>
    <dbReference type="NCBI Taxonomy" id="74329"/>
    <lineage>
        <taxon>Bacteria</taxon>
        <taxon>Pseudomonadati</taxon>
        <taxon>Pseudomonadota</taxon>
        <taxon>Alphaproteobacteria</taxon>
        <taxon>Caulobacterales</taxon>
        <taxon>Caulobacteraceae</taxon>
        <taxon>Brevundimonas</taxon>
    </lineage>
</organism>
<protein>
    <submittedName>
        <fullName evidence="2">Uncharacterized protein</fullName>
    </submittedName>
</protein>
<evidence type="ECO:0000313" key="3">
    <source>
        <dbReference type="Proteomes" id="UP000289220"/>
    </source>
</evidence>